<evidence type="ECO:0000313" key="2">
    <source>
        <dbReference type="EMBL" id="GBN98124.1"/>
    </source>
</evidence>
<feature type="compositionally biased region" description="Polar residues" evidence="1">
    <location>
        <begin position="1"/>
        <end position="20"/>
    </location>
</feature>
<keyword evidence="3" id="KW-1185">Reference proteome</keyword>
<comment type="caution">
    <text evidence="2">The sequence shown here is derived from an EMBL/GenBank/DDBJ whole genome shotgun (WGS) entry which is preliminary data.</text>
</comment>
<evidence type="ECO:0000313" key="3">
    <source>
        <dbReference type="Proteomes" id="UP000499080"/>
    </source>
</evidence>
<proteinExistence type="predicted"/>
<name>A0A4Y2TBT9_ARAVE</name>
<organism evidence="2 3">
    <name type="scientific">Araneus ventricosus</name>
    <name type="common">Orbweaver spider</name>
    <name type="synonym">Epeira ventricosa</name>
    <dbReference type="NCBI Taxonomy" id="182803"/>
    <lineage>
        <taxon>Eukaryota</taxon>
        <taxon>Metazoa</taxon>
        <taxon>Ecdysozoa</taxon>
        <taxon>Arthropoda</taxon>
        <taxon>Chelicerata</taxon>
        <taxon>Arachnida</taxon>
        <taxon>Araneae</taxon>
        <taxon>Araneomorphae</taxon>
        <taxon>Entelegynae</taxon>
        <taxon>Araneoidea</taxon>
        <taxon>Araneidae</taxon>
        <taxon>Araneus</taxon>
    </lineage>
</organism>
<feature type="non-terminal residue" evidence="2">
    <location>
        <position position="1"/>
    </location>
</feature>
<gene>
    <name evidence="2" type="ORF">AVEN_65486_1</name>
</gene>
<evidence type="ECO:0000256" key="1">
    <source>
        <dbReference type="SAM" id="MobiDB-lite"/>
    </source>
</evidence>
<dbReference type="AlphaFoldDB" id="A0A4Y2TBT9"/>
<reference evidence="2 3" key="1">
    <citation type="journal article" date="2019" name="Sci. Rep.">
        <title>Orb-weaving spider Araneus ventricosus genome elucidates the spidroin gene catalogue.</title>
        <authorList>
            <person name="Kono N."/>
            <person name="Nakamura H."/>
            <person name="Ohtoshi R."/>
            <person name="Moran D.A.P."/>
            <person name="Shinohara A."/>
            <person name="Yoshida Y."/>
            <person name="Fujiwara M."/>
            <person name="Mori M."/>
            <person name="Tomita M."/>
            <person name="Arakawa K."/>
        </authorList>
    </citation>
    <scope>NUCLEOTIDE SEQUENCE [LARGE SCALE GENOMIC DNA]</scope>
</reference>
<protein>
    <submittedName>
        <fullName evidence="2">Uncharacterized protein</fullName>
    </submittedName>
</protein>
<accession>A0A4Y2TBT9</accession>
<dbReference type="EMBL" id="BGPR01027545">
    <property type="protein sequence ID" value="GBN98124.1"/>
    <property type="molecule type" value="Genomic_DNA"/>
</dbReference>
<dbReference type="Proteomes" id="UP000499080">
    <property type="component" value="Unassembled WGS sequence"/>
</dbReference>
<sequence length="79" mass="8790">AFSFSHSNTRPLPSPISSVNDAPKSPPPTHVPTPTAFMARHTKWSDGYWDRSDIQHTAPHHANSHRFSPLTIGFGVEWS</sequence>
<feature type="region of interest" description="Disordered" evidence="1">
    <location>
        <begin position="1"/>
        <end position="36"/>
    </location>
</feature>